<dbReference type="Gene3D" id="3.90.76.10">
    <property type="entry name" value="Dipeptide-binding Protein, Domain 1"/>
    <property type="match status" value="1"/>
</dbReference>
<organism evidence="1 2">
    <name type="scientific">Bartonella tribocorum</name>
    <dbReference type="NCBI Taxonomy" id="85701"/>
    <lineage>
        <taxon>Bacteria</taxon>
        <taxon>Pseudomonadati</taxon>
        <taxon>Pseudomonadota</taxon>
        <taxon>Alphaproteobacteria</taxon>
        <taxon>Hyphomicrobiales</taxon>
        <taxon>Bartonellaceae</taxon>
        <taxon>Bartonella</taxon>
    </lineage>
</organism>
<comment type="caution">
    <text evidence="1">The sequence shown here is derived from an EMBL/GenBank/DDBJ whole genome shotgun (WGS) entry which is preliminary data.</text>
</comment>
<dbReference type="EMBL" id="NJGE01000005">
    <property type="protein sequence ID" value="PIT69473.1"/>
    <property type="molecule type" value="Genomic_DNA"/>
</dbReference>
<name>A0A2M6UTE9_9HYPH</name>
<proteinExistence type="predicted"/>
<dbReference type="RefSeq" id="WP_100128695.1">
    <property type="nucleotide sequence ID" value="NZ_CADDYI010000006.1"/>
</dbReference>
<gene>
    <name evidence="1" type="ORF">CER18_03380</name>
</gene>
<dbReference type="OrthoDB" id="403896at2"/>
<evidence type="ECO:0000313" key="2">
    <source>
        <dbReference type="Proteomes" id="UP000229839"/>
    </source>
</evidence>
<dbReference type="Proteomes" id="UP000229839">
    <property type="component" value="Unassembled WGS sequence"/>
</dbReference>
<evidence type="ECO:0000313" key="1">
    <source>
        <dbReference type="EMBL" id="PIT69473.1"/>
    </source>
</evidence>
<reference evidence="1 2" key="1">
    <citation type="submission" date="2017-06" db="EMBL/GenBank/DDBJ databases">
        <title>Draft genome of Bartonella tribocorum strain L103, isolated from a rodent in Laos.</title>
        <authorList>
            <person name="Hadjadj L."/>
            <person name="Jiyipong T."/>
            <person name="Morand S."/>
            <person name="Diene S.M."/>
            <person name="Rolain J.-M."/>
        </authorList>
    </citation>
    <scope>NUCLEOTIDE SEQUENCE [LARGE SCALE GENOMIC DNA]</scope>
    <source>
        <strain evidence="1 2">L103</strain>
    </source>
</reference>
<sequence>MKKINIAIDVLPYKHNIWSICDYSGEQVYHKCALPLFCVKNGTPICIGARDVEQNEKELTISIKENLFWNNGEQVYAEDYVRAIDFIQHDEGNRYQKILSSLPTKKSLRKLMINTVSLYIQNIMIHSS</sequence>
<accession>A0A2M6UTE9</accession>
<protein>
    <submittedName>
        <fullName evidence="1">Uncharacterized protein</fullName>
    </submittedName>
</protein>
<dbReference type="AlphaFoldDB" id="A0A2M6UTE9"/>
<dbReference type="SUPFAM" id="SSF53850">
    <property type="entry name" value="Periplasmic binding protein-like II"/>
    <property type="match status" value="1"/>
</dbReference>